<evidence type="ECO:0000313" key="2">
    <source>
        <dbReference type="EMBL" id="PMD49029.1"/>
    </source>
</evidence>
<organism evidence="2 3">
    <name type="scientific">Hyaloscypha variabilis (strain UAMH 11265 / GT02V1 / F)</name>
    <name type="common">Meliniomyces variabilis</name>
    <dbReference type="NCBI Taxonomy" id="1149755"/>
    <lineage>
        <taxon>Eukaryota</taxon>
        <taxon>Fungi</taxon>
        <taxon>Dikarya</taxon>
        <taxon>Ascomycota</taxon>
        <taxon>Pezizomycotina</taxon>
        <taxon>Leotiomycetes</taxon>
        <taxon>Helotiales</taxon>
        <taxon>Hyaloscyphaceae</taxon>
        <taxon>Hyaloscypha</taxon>
        <taxon>Hyaloscypha variabilis</taxon>
    </lineage>
</organism>
<dbReference type="Proteomes" id="UP000235786">
    <property type="component" value="Unassembled WGS sequence"/>
</dbReference>
<protein>
    <submittedName>
        <fullName evidence="2">Uncharacterized protein</fullName>
    </submittedName>
</protein>
<sequence length="132" mass="14961">MGGNAQAERAQEEAGSTDLQQENGKLRVELAKSNENLERARKIALENLKHILERMLDIVRKFYFLNATAPAEIPAASNASQREHFKACGHAYITEWLQWRTMSLIFSLLDEMILSRPYFGLGGLGEMEVVEH</sequence>
<accession>A0A2J6SE46</accession>
<name>A0A2J6SE46_HYAVF</name>
<dbReference type="AlphaFoldDB" id="A0A2J6SE46"/>
<feature type="region of interest" description="Disordered" evidence="1">
    <location>
        <begin position="1"/>
        <end position="25"/>
    </location>
</feature>
<gene>
    <name evidence="2" type="ORF">L207DRAFT_522342</name>
</gene>
<dbReference type="EMBL" id="KZ613937">
    <property type="protein sequence ID" value="PMD49029.1"/>
    <property type="molecule type" value="Genomic_DNA"/>
</dbReference>
<evidence type="ECO:0000256" key="1">
    <source>
        <dbReference type="SAM" id="MobiDB-lite"/>
    </source>
</evidence>
<keyword evidence="3" id="KW-1185">Reference proteome</keyword>
<reference evidence="2 3" key="1">
    <citation type="submission" date="2016-04" db="EMBL/GenBank/DDBJ databases">
        <title>A degradative enzymes factory behind the ericoid mycorrhizal symbiosis.</title>
        <authorList>
            <consortium name="DOE Joint Genome Institute"/>
            <person name="Martino E."/>
            <person name="Morin E."/>
            <person name="Grelet G."/>
            <person name="Kuo A."/>
            <person name="Kohler A."/>
            <person name="Daghino S."/>
            <person name="Barry K."/>
            <person name="Choi C."/>
            <person name="Cichocki N."/>
            <person name="Clum A."/>
            <person name="Copeland A."/>
            <person name="Hainaut M."/>
            <person name="Haridas S."/>
            <person name="Labutti K."/>
            <person name="Lindquist E."/>
            <person name="Lipzen A."/>
            <person name="Khouja H.-R."/>
            <person name="Murat C."/>
            <person name="Ohm R."/>
            <person name="Olson A."/>
            <person name="Spatafora J."/>
            <person name="Veneault-Fourrey C."/>
            <person name="Henrissat B."/>
            <person name="Grigoriev I."/>
            <person name="Martin F."/>
            <person name="Perotto S."/>
        </authorList>
    </citation>
    <scope>NUCLEOTIDE SEQUENCE [LARGE SCALE GENOMIC DNA]</scope>
    <source>
        <strain evidence="2 3">F</strain>
    </source>
</reference>
<proteinExistence type="predicted"/>
<evidence type="ECO:0000313" key="3">
    <source>
        <dbReference type="Proteomes" id="UP000235786"/>
    </source>
</evidence>